<evidence type="ECO:0000313" key="2">
    <source>
        <dbReference type="Proteomes" id="UP000607397"/>
    </source>
</evidence>
<reference evidence="1" key="1">
    <citation type="submission" date="2019-12" db="EMBL/GenBank/DDBJ databases">
        <title>High-Quality draft genome sequences of three cyanobacteria isolated from the limestone walls of the Old Cathedral of Coimbra.</title>
        <authorList>
            <person name="Tiago I."/>
            <person name="Soares F."/>
            <person name="Portugal A."/>
        </authorList>
    </citation>
    <scope>NUCLEOTIDE SEQUENCE [LARGE SCALE GENOMIC DNA]</scope>
    <source>
        <strain evidence="1">C</strain>
    </source>
</reference>
<proteinExistence type="predicted"/>
<dbReference type="EMBL" id="WVIC01000060">
    <property type="protein sequence ID" value="NCJ08612.1"/>
    <property type="molecule type" value="Genomic_DNA"/>
</dbReference>
<organism evidence="1 2">
    <name type="scientific">Petrachloros mirabilis ULC683</name>
    <dbReference type="NCBI Taxonomy" id="2781853"/>
    <lineage>
        <taxon>Bacteria</taxon>
        <taxon>Bacillati</taxon>
        <taxon>Cyanobacteriota</taxon>
        <taxon>Cyanophyceae</taxon>
        <taxon>Synechococcales</taxon>
        <taxon>Petrachlorosaceae</taxon>
        <taxon>Petrachloros</taxon>
        <taxon>Petrachloros mirabilis</taxon>
    </lineage>
</organism>
<dbReference type="AlphaFoldDB" id="A0A8K2A2R6"/>
<dbReference type="Pfam" id="PF07845">
    <property type="entry name" value="DUF1636"/>
    <property type="match status" value="1"/>
</dbReference>
<dbReference type="InterPro" id="IPR012863">
    <property type="entry name" value="DUF1636"/>
</dbReference>
<dbReference type="RefSeq" id="WP_161827097.1">
    <property type="nucleotide sequence ID" value="NZ_WVIC01000060.1"/>
</dbReference>
<keyword evidence="2" id="KW-1185">Reference proteome</keyword>
<sequence>MSNSTLFVCQSCNDAASKRVKPSQGAQLLEQLNSLQSQDSPITIQPIDCLWMCSKACVVAISAAHQPTYLLIDLPPTESAEALLQFGKHYHDSEDGDVPWKQFPEMLKSSGIAKIPPVLPSGDKR</sequence>
<dbReference type="Proteomes" id="UP000607397">
    <property type="component" value="Unassembled WGS sequence"/>
</dbReference>
<evidence type="ECO:0000313" key="1">
    <source>
        <dbReference type="EMBL" id="NCJ08612.1"/>
    </source>
</evidence>
<dbReference type="CDD" id="cd02980">
    <property type="entry name" value="TRX_Fd_family"/>
    <property type="match status" value="1"/>
</dbReference>
<name>A0A8K2A2R6_9CYAN</name>
<protein>
    <submittedName>
        <fullName evidence="1">DUF1636 domain-containing protein</fullName>
    </submittedName>
</protein>
<accession>A0A8K2A2R6</accession>
<comment type="caution">
    <text evidence="1">The sequence shown here is derived from an EMBL/GenBank/DDBJ whole genome shotgun (WGS) entry which is preliminary data.</text>
</comment>
<gene>
    <name evidence="1" type="ORF">GS597_19275</name>
</gene>